<dbReference type="PIRSF" id="PIRSF030820">
    <property type="entry name" value="UCP030820"/>
    <property type="match status" value="1"/>
</dbReference>
<protein>
    <recommendedName>
        <fullName evidence="3">Oxidoreductase</fullName>
    </recommendedName>
</protein>
<accession>A0A2V1JYF0</accession>
<dbReference type="InterPro" id="IPR008318">
    <property type="entry name" value="UCP030820"/>
</dbReference>
<name>A0A2V1JYF0_9BURK</name>
<evidence type="ECO:0008006" key="3">
    <source>
        <dbReference type="Google" id="ProtNLM"/>
    </source>
</evidence>
<comment type="caution">
    <text evidence="1">The sequence shown here is derived from an EMBL/GenBank/DDBJ whole genome shotgun (WGS) entry which is preliminary data.</text>
</comment>
<sequence length="181" mass="19965">MSTTDASIAHLILHGRISPDPTHVFTPESAEDTTLPPDEPDWLLPLSTWLAHRDTLRQRHHPVGILFHPDDDPAGLADAAGRIDPQGIAYLAVDFPAYTDGRGYSIAQLLRDKHGWHGDLRARGDVMIDTVFYQARCGFDSFVVKPGHSPQEALEALGSFTRAYQRGYRAPEEASALKDGQ</sequence>
<proteinExistence type="predicted"/>
<dbReference type="EMBL" id="QETA01000002">
    <property type="protein sequence ID" value="PWF23799.1"/>
    <property type="molecule type" value="Genomic_DNA"/>
</dbReference>
<keyword evidence="2" id="KW-1185">Reference proteome</keyword>
<evidence type="ECO:0000313" key="1">
    <source>
        <dbReference type="EMBL" id="PWF23799.1"/>
    </source>
</evidence>
<reference evidence="2" key="1">
    <citation type="submission" date="2018-05" db="EMBL/GenBank/DDBJ databases">
        <authorList>
            <person name="Li Y."/>
        </authorList>
    </citation>
    <scope>NUCLEOTIDE SEQUENCE [LARGE SCALE GENOMIC DNA]</scope>
    <source>
        <strain evidence="2">3d-2-2</strain>
    </source>
</reference>
<dbReference type="Pfam" id="PF06073">
    <property type="entry name" value="DUF934"/>
    <property type="match status" value="1"/>
</dbReference>
<dbReference type="AlphaFoldDB" id="A0A2V1JYF0"/>
<dbReference type="RefSeq" id="WP_109061077.1">
    <property type="nucleotide sequence ID" value="NZ_QETA01000002.1"/>
</dbReference>
<dbReference type="Proteomes" id="UP000245212">
    <property type="component" value="Unassembled WGS sequence"/>
</dbReference>
<gene>
    <name evidence="1" type="ORF">DD235_05485</name>
</gene>
<evidence type="ECO:0000313" key="2">
    <source>
        <dbReference type="Proteomes" id="UP000245212"/>
    </source>
</evidence>
<organism evidence="1 2">
    <name type="scientific">Corticimicrobacter populi</name>
    <dbReference type="NCBI Taxonomy" id="2175229"/>
    <lineage>
        <taxon>Bacteria</taxon>
        <taxon>Pseudomonadati</taxon>
        <taxon>Pseudomonadota</taxon>
        <taxon>Betaproteobacteria</taxon>
        <taxon>Burkholderiales</taxon>
        <taxon>Alcaligenaceae</taxon>
        <taxon>Corticimicrobacter</taxon>
    </lineage>
</organism>